<dbReference type="EMBL" id="VHSH01000004">
    <property type="protein sequence ID" value="TQV79981.1"/>
    <property type="molecule type" value="Genomic_DNA"/>
</dbReference>
<name>A0A545TS62_9PROT</name>
<dbReference type="Proteomes" id="UP000315252">
    <property type="component" value="Unassembled WGS sequence"/>
</dbReference>
<reference evidence="2 3" key="1">
    <citation type="submission" date="2019-06" db="EMBL/GenBank/DDBJ databases">
        <title>Whole genome sequence for Rhodospirillaceae sp. R148.</title>
        <authorList>
            <person name="Wang G."/>
        </authorList>
    </citation>
    <scope>NUCLEOTIDE SEQUENCE [LARGE SCALE GENOMIC DNA]</scope>
    <source>
        <strain evidence="2 3">R148</strain>
    </source>
</reference>
<keyword evidence="3" id="KW-1185">Reference proteome</keyword>
<dbReference type="AlphaFoldDB" id="A0A545TS62"/>
<evidence type="ECO:0000313" key="2">
    <source>
        <dbReference type="EMBL" id="TQV79981.1"/>
    </source>
</evidence>
<dbReference type="InterPro" id="IPR013424">
    <property type="entry name" value="Ice-binding_C"/>
</dbReference>
<dbReference type="NCBIfam" id="TIGR03382">
    <property type="entry name" value="GC_trans_RRR"/>
    <property type="match status" value="1"/>
</dbReference>
<evidence type="ECO:0000259" key="1">
    <source>
        <dbReference type="Pfam" id="PF07589"/>
    </source>
</evidence>
<comment type="caution">
    <text evidence="2">The sequence shown here is derived from an EMBL/GenBank/DDBJ whole genome shotgun (WGS) entry which is preliminary data.</text>
</comment>
<protein>
    <submittedName>
        <fullName evidence="2">PEP-CTERM sorting domain-containing protein</fullName>
    </submittedName>
</protein>
<dbReference type="OrthoDB" id="8479207at2"/>
<sequence>MLLLSVGVGSFNQGQDGYFDDVSLAYQTVGAGEFDKTYDFEAARTAVPEPGTLALFGLGLLAFGFARRRAAGTS</sequence>
<proteinExistence type="predicted"/>
<organism evidence="2 3">
    <name type="scientific">Denitrobaculum tricleocarpae</name>
    <dbReference type="NCBI Taxonomy" id="2591009"/>
    <lineage>
        <taxon>Bacteria</taxon>
        <taxon>Pseudomonadati</taxon>
        <taxon>Pseudomonadota</taxon>
        <taxon>Alphaproteobacteria</taxon>
        <taxon>Rhodospirillales</taxon>
        <taxon>Rhodospirillaceae</taxon>
        <taxon>Denitrobaculum</taxon>
    </lineage>
</organism>
<accession>A0A545TS62</accession>
<gene>
    <name evidence="2" type="ORF">FKG95_14315</name>
</gene>
<dbReference type="NCBIfam" id="TIGR02595">
    <property type="entry name" value="PEP_CTERM"/>
    <property type="match status" value="1"/>
</dbReference>
<evidence type="ECO:0000313" key="3">
    <source>
        <dbReference type="Proteomes" id="UP000315252"/>
    </source>
</evidence>
<dbReference type="Pfam" id="PF07589">
    <property type="entry name" value="PEP-CTERM"/>
    <property type="match status" value="1"/>
</dbReference>
<dbReference type="InterPro" id="IPR017756">
    <property type="entry name" value="TM_Gly-Cys-Arg_CS"/>
</dbReference>
<feature type="domain" description="Ice-binding protein C-terminal" evidence="1">
    <location>
        <begin position="46"/>
        <end position="68"/>
    </location>
</feature>